<protein>
    <submittedName>
        <fullName evidence="2">Adenosylhomocysteine nucleosidase</fullName>
    </submittedName>
</protein>
<comment type="caution">
    <text evidence="2">The sequence shown here is derived from an EMBL/GenBank/DDBJ whole genome shotgun (WGS) entry which is preliminary data.</text>
</comment>
<dbReference type="EMBL" id="PTIZ01000003">
    <property type="protein sequence ID" value="PPK76667.1"/>
    <property type="molecule type" value="Genomic_DNA"/>
</dbReference>
<dbReference type="GO" id="GO:0008930">
    <property type="term" value="F:methylthioadenosine nucleosidase activity"/>
    <property type="evidence" value="ECO:0007669"/>
    <property type="project" value="TreeGrafter"/>
</dbReference>
<dbReference type="CDD" id="cd17768">
    <property type="entry name" value="adenosylhopane_nucleosidase_HpnG-like"/>
    <property type="match status" value="1"/>
</dbReference>
<organism evidence="2 3">
    <name type="scientific">Methylobacter tundripaludum</name>
    <dbReference type="NCBI Taxonomy" id="173365"/>
    <lineage>
        <taxon>Bacteria</taxon>
        <taxon>Pseudomonadati</taxon>
        <taxon>Pseudomonadota</taxon>
        <taxon>Gammaproteobacteria</taxon>
        <taxon>Methylococcales</taxon>
        <taxon>Methylococcaceae</taxon>
        <taxon>Methylobacter</taxon>
    </lineage>
</organism>
<evidence type="ECO:0000259" key="1">
    <source>
        <dbReference type="Pfam" id="PF01048"/>
    </source>
</evidence>
<dbReference type="Proteomes" id="UP000240010">
    <property type="component" value="Unassembled WGS sequence"/>
</dbReference>
<dbReference type="SUPFAM" id="SSF53167">
    <property type="entry name" value="Purine and uridine phosphorylases"/>
    <property type="match status" value="1"/>
</dbReference>
<evidence type="ECO:0000313" key="3">
    <source>
        <dbReference type="Proteomes" id="UP000240010"/>
    </source>
</evidence>
<accession>A0A2S6HGR2</accession>
<dbReference type="Pfam" id="PF01048">
    <property type="entry name" value="PNP_UDP_1"/>
    <property type="match status" value="1"/>
</dbReference>
<dbReference type="InterPro" id="IPR035994">
    <property type="entry name" value="Nucleoside_phosphorylase_sf"/>
</dbReference>
<proteinExistence type="predicted"/>
<dbReference type="PANTHER" id="PTHR46832:SF1">
    <property type="entry name" value="5'-METHYLTHIOADENOSINE_S-ADENOSYLHOMOCYSTEINE NUCLEOSIDASE"/>
    <property type="match status" value="1"/>
</dbReference>
<sequence>MITGIVVALPEELSTLTSKKIDKGCCVFITDTIILAYSGAGADNARAASELLIAQGAIRLISWGCAAALSASLKSGDLVLADTLIDAEGTQIATPPIWHSYTKNLLSNTLKVHTGGLVESKTIVASGKDKKHLHAQTGAVALDMESIAIAKVALQNSLPFLAVRAIADPANMDLPKAINHSLNNEGDIVLSKLLLFIALHPAELPGLIKLGLHFNAAKNTLKLVAKQLDHLTALPSQDQ</sequence>
<dbReference type="GO" id="GO:0019284">
    <property type="term" value="P:L-methionine salvage from S-adenosylmethionine"/>
    <property type="evidence" value="ECO:0007669"/>
    <property type="project" value="TreeGrafter"/>
</dbReference>
<dbReference type="AlphaFoldDB" id="A0A2S6HGR2"/>
<dbReference type="GO" id="GO:0008782">
    <property type="term" value="F:adenosylhomocysteine nucleosidase activity"/>
    <property type="evidence" value="ECO:0007669"/>
    <property type="project" value="TreeGrafter"/>
</dbReference>
<reference evidence="2 3" key="1">
    <citation type="submission" date="2018-02" db="EMBL/GenBank/DDBJ databases">
        <title>Subsurface microbial communities from deep shales in Ohio and West Virginia, USA.</title>
        <authorList>
            <person name="Wrighton K."/>
        </authorList>
    </citation>
    <scope>NUCLEOTIDE SEQUENCE [LARGE SCALE GENOMIC DNA]</scope>
    <source>
        <strain evidence="2 3">OWC-DMM</strain>
    </source>
</reference>
<dbReference type="Gene3D" id="3.40.50.1580">
    <property type="entry name" value="Nucleoside phosphorylase domain"/>
    <property type="match status" value="1"/>
</dbReference>
<dbReference type="PANTHER" id="PTHR46832">
    <property type="entry name" value="5'-METHYLTHIOADENOSINE/S-ADENOSYLHOMOCYSTEINE NUCLEOSIDASE"/>
    <property type="match status" value="1"/>
</dbReference>
<dbReference type="GO" id="GO:0009116">
    <property type="term" value="P:nucleoside metabolic process"/>
    <property type="evidence" value="ECO:0007669"/>
    <property type="project" value="InterPro"/>
</dbReference>
<dbReference type="RefSeq" id="WP_104428345.1">
    <property type="nucleotide sequence ID" value="NZ_PTIZ01000003.1"/>
</dbReference>
<gene>
    <name evidence="2" type="ORF">B0F87_103274</name>
</gene>
<evidence type="ECO:0000313" key="2">
    <source>
        <dbReference type="EMBL" id="PPK76667.1"/>
    </source>
</evidence>
<feature type="domain" description="Nucleoside phosphorylase" evidence="1">
    <location>
        <begin position="4"/>
        <end position="176"/>
    </location>
</feature>
<name>A0A2S6HGR2_9GAMM</name>
<dbReference type="InterPro" id="IPR000845">
    <property type="entry name" value="Nucleoside_phosphorylase_d"/>
</dbReference>
<dbReference type="GO" id="GO:0005829">
    <property type="term" value="C:cytosol"/>
    <property type="evidence" value="ECO:0007669"/>
    <property type="project" value="TreeGrafter"/>
</dbReference>